<feature type="non-terminal residue" evidence="2">
    <location>
        <position position="62"/>
    </location>
</feature>
<evidence type="ECO:0000256" key="1">
    <source>
        <dbReference type="SAM" id="MobiDB-lite"/>
    </source>
</evidence>
<feature type="compositionally biased region" description="Basic residues" evidence="1">
    <location>
        <begin position="21"/>
        <end position="30"/>
    </location>
</feature>
<evidence type="ECO:0000313" key="3">
    <source>
        <dbReference type="Proteomes" id="UP001055439"/>
    </source>
</evidence>
<dbReference type="AlphaFoldDB" id="A0A9E7HYX8"/>
<name>A0A9E7HYX8_9LILI</name>
<dbReference type="OrthoDB" id="10070965at2759"/>
<dbReference type="Proteomes" id="UP001055439">
    <property type="component" value="Chromosome 9"/>
</dbReference>
<protein>
    <submittedName>
        <fullName evidence="2">Splicing factor, arginine serine-rich 16</fullName>
    </submittedName>
</protein>
<dbReference type="EMBL" id="CP097511">
    <property type="protein sequence ID" value="URE42791.1"/>
    <property type="molecule type" value="Genomic_DNA"/>
</dbReference>
<feature type="compositionally biased region" description="Basic and acidic residues" evidence="1">
    <location>
        <begin position="1"/>
        <end position="20"/>
    </location>
</feature>
<accession>A0A9E7HYX8</accession>
<gene>
    <name evidence="2" type="ORF">MUK42_33438</name>
</gene>
<proteinExistence type="predicted"/>
<sequence length="62" mass="7438">MAKKREQERHRQEKLAEARRINRYSHRNRSRSYSPSPTRSRSRTRCRINYCLASFSTSVPAL</sequence>
<feature type="region of interest" description="Disordered" evidence="1">
    <location>
        <begin position="1"/>
        <end position="43"/>
    </location>
</feature>
<evidence type="ECO:0000313" key="2">
    <source>
        <dbReference type="EMBL" id="URE42791.1"/>
    </source>
</evidence>
<keyword evidence="3" id="KW-1185">Reference proteome</keyword>
<reference evidence="2" key="1">
    <citation type="submission" date="2022-05" db="EMBL/GenBank/DDBJ databases">
        <title>The Musa troglodytarum L. genome provides insights into the mechanism of non-climacteric behaviour and enrichment of carotenoids.</title>
        <authorList>
            <person name="Wang J."/>
        </authorList>
    </citation>
    <scope>NUCLEOTIDE SEQUENCE</scope>
    <source>
        <tissue evidence="2">Leaf</tissue>
    </source>
</reference>
<organism evidence="2 3">
    <name type="scientific">Musa troglodytarum</name>
    <name type="common">fe'i banana</name>
    <dbReference type="NCBI Taxonomy" id="320322"/>
    <lineage>
        <taxon>Eukaryota</taxon>
        <taxon>Viridiplantae</taxon>
        <taxon>Streptophyta</taxon>
        <taxon>Embryophyta</taxon>
        <taxon>Tracheophyta</taxon>
        <taxon>Spermatophyta</taxon>
        <taxon>Magnoliopsida</taxon>
        <taxon>Liliopsida</taxon>
        <taxon>Zingiberales</taxon>
        <taxon>Musaceae</taxon>
        <taxon>Musa</taxon>
    </lineage>
</organism>
<dbReference type="EMBL" id="CP097511">
    <property type="protein sequence ID" value="URE42783.1"/>
    <property type="molecule type" value="Genomic_DNA"/>
</dbReference>